<sequence>MLWVIAFAVSHSYVEEDIINLKGNMKIGFPIIDITPPAMITGIRPRAKDAVRAGIEHILFQECPESYAVAIDTYLKSLQKVPSPHLVNEKLSRNAKRGRKIFKKSGCIECHPPPLYTDLKKYDIGTGRGTEKNLAFDTPTLIEIWRTAPYLYDGRA</sequence>
<dbReference type="GO" id="GO:0004130">
    <property type="term" value="F:cytochrome-c peroxidase activity"/>
    <property type="evidence" value="ECO:0007669"/>
    <property type="project" value="TreeGrafter"/>
</dbReference>
<keyword evidence="1" id="KW-0732">Signal</keyword>
<evidence type="ECO:0008006" key="4">
    <source>
        <dbReference type="Google" id="ProtNLM"/>
    </source>
</evidence>
<accession>X1LPL4</accession>
<name>X1LPL4_9ZZZZ</name>
<protein>
    <recommendedName>
        <fullName evidence="4">Cytochrome c domain-containing protein</fullName>
    </recommendedName>
</protein>
<dbReference type="GO" id="GO:0009055">
    <property type="term" value="F:electron transfer activity"/>
    <property type="evidence" value="ECO:0007669"/>
    <property type="project" value="InterPro"/>
</dbReference>
<dbReference type="PANTHER" id="PTHR30600:SF10">
    <property type="entry name" value="BLL6722 PROTEIN"/>
    <property type="match status" value="1"/>
</dbReference>
<keyword evidence="2" id="KW-0560">Oxidoreductase</keyword>
<evidence type="ECO:0000256" key="2">
    <source>
        <dbReference type="ARBA" id="ARBA00023002"/>
    </source>
</evidence>
<feature type="non-terminal residue" evidence="3">
    <location>
        <position position="156"/>
    </location>
</feature>
<comment type="caution">
    <text evidence="3">The sequence shown here is derived from an EMBL/GenBank/DDBJ whole genome shotgun (WGS) entry which is preliminary data.</text>
</comment>
<dbReference type="InterPro" id="IPR036909">
    <property type="entry name" value="Cyt_c-like_dom_sf"/>
</dbReference>
<dbReference type="SUPFAM" id="SSF46626">
    <property type="entry name" value="Cytochrome c"/>
    <property type="match status" value="1"/>
</dbReference>
<dbReference type="GO" id="GO:0020037">
    <property type="term" value="F:heme binding"/>
    <property type="evidence" value="ECO:0007669"/>
    <property type="project" value="InterPro"/>
</dbReference>
<dbReference type="PANTHER" id="PTHR30600">
    <property type="entry name" value="CYTOCHROME C PEROXIDASE-RELATED"/>
    <property type="match status" value="1"/>
</dbReference>
<organism evidence="3">
    <name type="scientific">marine sediment metagenome</name>
    <dbReference type="NCBI Taxonomy" id="412755"/>
    <lineage>
        <taxon>unclassified sequences</taxon>
        <taxon>metagenomes</taxon>
        <taxon>ecological metagenomes</taxon>
    </lineage>
</organism>
<dbReference type="InterPro" id="IPR051395">
    <property type="entry name" value="Cytochrome_c_Peroxidase/MauG"/>
</dbReference>
<dbReference type="Gene3D" id="1.10.760.10">
    <property type="entry name" value="Cytochrome c-like domain"/>
    <property type="match status" value="1"/>
</dbReference>
<evidence type="ECO:0000256" key="1">
    <source>
        <dbReference type="ARBA" id="ARBA00022729"/>
    </source>
</evidence>
<gene>
    <name evidence="3" type="ORF">S06H3_14644</name>
</gene>
<dbReference type="EMBL" id="BARV01007168">
    <property type="protein sequence ID" value="GAI04340.1"/>
    <property type="molecule type" value="Genomic_DNA"/>
</dbReference>
<dbReference type="AlphaFoldDB" id="X1LPL4"/>
<reference evidence="3" key="1">
    <citation type="journal article" date="2014" name="Front. Microbiol.">
        <title>High frequency of phylogenetically diverse reductive dehalogenase-homologous genes in deep subseafloor sedimentary metagenomes.</title>
        <authorList>
            <person name="Kawai M."/>
            <person name="Futagami T."/>
            <person name="Toyoda A."/>
            <person name="Takaki Y."/>
            <person name="Nishi S."/>
            <person name="Hori S."/>
            <person name="Arai W."/>
            <person name="Tsubouchi T."/>
            <person name="Morono Y."/>
            <person name="Uchiyama I."/>
            <person name="Ito T."/>
            <person name="Fujiyama A."/>
            <person name="Inagaki F."/>
            <person name="Takami H."/>
        </authorList>
    </citation>
    <scope>NUCLEOTIDE SEQUENCE</scope>
    <source>
        <strain evidence="3">Expedition CK06-06</strain>
    </source>
</reference>
<evidence type="ECO:0000313" key="3">
    <source>
        <dbReference type="EMBL" id="GAI04340.1"/>
    </source>
</evidence>
<proteinExistence type="predicted"/>